<dbReference type="RefSeq" id="WP_145377879.1">
    <property type="nucleotide sequence ID" value="NZ_CP036276.1"/>
</dbReference>
<evidence type="ECO:0000313" key="1">
    <source>
        <dbReference type="EMBL" id="QDU45461.1"/>
    </source>
</evidence>
<name>A0A517ZSI9_9PLAN</name>
<protein>
    <submittedName>
        <fullName evidence="1">Uncharacterized protein</fullName>
    </submittedName>
</protein>
<dbReference type="AlphaFoldDB" id="A0A517ZSI9"/>
<gene>
    <name evidence="1" type="ORF">Mal52_39550</name>
</gene>
<dbReference type="KEGG" id="sdyn:Mal52_39550"/>
<organism evidence="1 2">
    <name type="scientific">Symmachiella dynata</name>
    <dbReference type="NCBI Taxonomy" id="2527995"/>
    <lineage>
        <taxon>Bacteria</taxon>
        <taxon>Pseudomonadati</taxon>
        <taxon>Planctomycetota</taxon>
        <taxon>Planctomycetia</taxon>
        <taxon>Planctomycetales</taxon>
        <taxon>Planctomycetaceae</taxon>
        <taxon>Symmachiella</taxon>
    </lineage>
</organism>
<reference evidence="1 2" key="1">
    <citation type="submission" date="2019-02" db="EMBL/GenBank/DDBJ databases">
        <title>Deep-cultivation of Planctomycetes and their phenomic and genomic characterization uncovers novel biology.</title>
        <authorList>
            <person name="Wiegand S."/>
            <person name="Jogler M."/>
            <person name="Boedeker C."/>
            <person name="Pinto D."/>
            <person name="Vollmers J."/>
            <person name="Rivas-Marin E."/>
            <person name="Kohn T."/>
            <person name="Peeters S.H."/>
            <person name="Heuer A."/>
            <person name="Rast P."/>
            <person name="Oberbeckmann S."/>
            <person name="Bunk B."/>
            <person name="Jeske O."/>
            <person name="Meyerdierks A."/>
            <person name="Storesund J.E."/>
            <person name="Kallscheuer N."/>
            <person name="Luecker S."/>
            <person name="Lage O.M."/>
            <person name="Pohl T."/>
            <person name="Merkel B.J."/>
            <person name="Hornburger P."/>
            <person name="Mueller R.-W."/>
            <person name="Bruemmer F."/>
            <person name="Labrenz M."/>
            <person name="Spormann A.M."/>
            <person name="Op den Camp H."/>
            <person name="Overmann J."/>
            <person name="Amann R."/>
            <person name="Jetten M.S.M."/>
            <person name="Mascher T."/>
            <person name="Medema M.H."/>
            <person name="Devos D.P."/>
            <person name="Kaster A.-K."/>
            <person name="Ovreas L."/>
            <person name="Rohde M."/>
            <person name="Galperin M.Y."/>
            <person name="Jogler C."/>
        </authorList>
    </citation>
    <scope>NUCLEOTIDE SEQUENCE [LARGE SCALE GENOMIC DNA]</scope>
    <source>
        <strain evidence="1 2">Mal52</strain>
    </source>
</reference>
<sequence length="120" mass="13744">MTTLTDVDCWHHVGKWVKVMKNIKQWLCGGCLAVAFTVVTASGVQAEDWIFAKSYYSHADSPGYQYGIAPKAKSAYRRPYRSPGPRGHIRSGFRINNIRIWNGSNADVQYDREVWYDVQQ</sequence>
<keyword evidence="2" id="KW-1185">Reference proteome</keyword>
<dbReference type="Proteomes" id="UP000319383">
    <property type="component" value="Chromosome"/>
</dbReference>
<accession>A0A517ZSI9</accession>
<evidence type="ECO:0000313" key="2">
    <source>
        <dbReference type="Proteomes" id="UP000319383"/>
    </source>
</evidence>
<proteinExistence type="predicted"/>
<dbReference type="EMBL" id="CP036276">
    <property type="protein sequence ID" value="QDU45461.1"/>
    <property type="molecule type" value="Genomic_DNA"/>
</dbReference>